<gene>
    <name evidence="4" type="ORF">F8S09_06790</name>
</gene>
<proteinExistence type="predicted"/>
<accession>A0A7X1TRJ6</accession>
<dbReference type="InterPro" id="IPR000182">
    <property type="entry name" value="GNAT_dom"/>
</dbReference>
<dbReference type="PROSITE" id="PS51186">
    <property type="entry name" value="GNAT"/>
    <property type="match status" value="2"/>
</dbReference>
<dbReference type="Gene3D" id="3.40.630.30">
    <property type="match status" value="1"/>
</dbReference>
<dbReference type="PANTHER" id="PTHR43877">
    <property type="entry name" value="AMINOALKYLPHOSPHONATE N-ACETYLTRANSFERASE-RELATED-RELATED"/>
    <property type="match status" value="1"/>
</dbReference>
<dbReference type="AlphaFoldDB" id="A0A7X1TRJ6"/>
<reference evidence="4 5" key="1">
    <citation type="submission" date="2019-10" db="EMBL/GenBank/DDBJ databases">
        <title>Deinococcus sp. isolated from soil.</title>
        <authorList>
            <person name="Li Y."/>
            <person name="Wang J."/>
        </authorList>
    </citation>
    <scope>NUCLEOTIDE SEQUENCE [LARGE SCALE GENOMIC DNA]</scope>
    <source>
        <strain evidence="4 5">SDU3-2</strain>
    </source>
</reference>
<evidence type="ECO:0000256" key="1">
    <source>
        <dbReference type="ARBA" id="ARBA00022679"/>
    </source>
</evidence>
<dbReference type="RefSeq" id="WP_152870445.1">
    <property type="nucleotide sequence ID" value="NZ_WBSL01000002.1"/>
</dbReference>
<keyword evidence="1 4" id="KW-0808">Transferase</keyword>
<sequence>MTSPTSQAFTVRPLTPHEHPAVARILTETHPHDPMSVQDLERLLEDQARWGYRHEALVAVRNPGTSNADRPVDDTVLGTALYFQNPGAYHPHRYALHLAVGPQHQGQGIGAALWRELLARLGALGAESARIHAREDHPVAPGFLARRGGVPDHWAFPSTLDVPSFDPAPYAALFANLERQGVRLTTLAALRAQHTPHLNARLCALMNEIRTDVPRPEPALPLTQQLFDEAILGDFGLLPDGYVVAEQGGTFIGQSTLFTNGEGEALFTGLTGVARPWRGRGLATAMKVRVIELARTLGAAQIVTDNASDNAAMLAVNERLGFARQPATASYLVRFR</sequence>
<dbReference type="CDD" id="cd04301">
    <property type="entry name" value="NAT_SF"/>
    <property type="match status" value="2"/>
</dbReference>
<comment type="caution">
    <text evidence="4">The sequence shown here is derived from an EMBL/GenBank/DDBJ whole genome shotgun (WGS) entry which is preliminary data.</text>
</comment>
<evidence type="ECO:0000313" key="4">
    <source>
        <dbReference type="EMBL" id="MPY66402.1"/>
    </source>
</evidence>
<dbReference type="Proteomes" id="UP000484842">
    <property type="component" value="Unassembled WGS sequence"/>
</dbReference>
<feature type="domain" description="N-acetyltransferase" evidence="3">
    <location>
        <begin position="207"/>
        <end position="336"/>
    </location>
</feature>
<dbReference type="GO" id="GO:0016747">
    <property type="term" value="F:acyltransferase activity, transferring groups other than amino-acyl groups"/>
    <property type="evidence" value="ECO:0007669"/>
    <property type="project" value="InterPro"/>
</dbReference>
<dbReference type="SUPFAM" id="SSF55729">
    <property type="entry name" value="Acyl-CoA N-acyltransferases (Nat)"/>
    <property type="match status" value="2"/>
</dbReference>
<dbReference type="InterPro" id="IPR050832">
    <property type="entry name" value="Bact_Acetyltransf"/>
</dbReference>
<feature type="domain" description="N-acetyltransferase" evidence="3">
    <location>
        <begin position="9"/>
        <end position="163"/>
    </location>
</feature>
<protein>
    <submittedName>
        <fullName evidence="4">GNAT family N-acetyltransferase</fullName>
    </submittedName>
</protein>
<name>A0A7X1TRJ6_9DEIO</name>
<dbReference type="EMBL" id="WBSL01000002">
    <property type="protein sequence ID" value="MPY66402.1"/>
    <property type="molecule type" value="Genomic_DNA"/>
</dbReference>
<dbReference type="Pfam" id="PF00583">
    <property type="entry name" value="Acetyltransf_1"/>
    <property type="match status" value="2"/>
</dbReference>
<evidence type="ECO:0000313" key="5">
    <source>
        <dbReference type="Proteomes" id="UP000484842"/>
    </source>
</evidence>
<keyword evidence="5" id="KW-1185">Reference proteome</keyword>
<keyword evidence="2" id="KW-0012">Acyltransferase</keyword>
<evidence type="ECO:0000259" key="3">
    <source>
        <dbReference type="PROSITE" id="PS51186"/>
    </source>
</evidence>
<organism evidence="4 5">
    <name type="scientific">Deinococcus terrestris</name>
    <dbReference type="NCBI Taxonomy" id="2651870"/>
    <lineage>
        <taxon>Bacteria</taxon>
        <taxon>Thermotogati</taxon>
        <taxon>Deinococcota</taxon>
        <taxon>Deinococci</taxon>
        <taxon>Deinococcales</taxon>
        <taxon>Deinococcaceae</taxon>
        <taxon>Deinococcus</taxon>
    </lineage>
</organism>
<evidence type="ECO:0000256" key="2">
    <source>
        <dbReference type="ARBA" id="ARBA00023315"/>
    </source>
</evidence>
<dbReference type="PANTHER" id="PTHR43877:SF6">
    <property type="entry name" value="GCN5-RELATED N-ACETYLTRANSFERASE"/>
    <property type="match status" value="1"/>
</dbReference>
<dbReference type="InterPro" id="IPR016181">
    <property type="entry name" value="Acyl_CoA_acyltransferase"/>
</dbReference>